<proteinExistence type="predicted"/>
<dbReference type="Proteomes" id="UP001234989">
    <property type="component" value="Chromosome 7"/>
</dbReference>
<evidence type="ECO:0000313" key="2">
    <source>
        <dbReference type="Proteomes" id="UP001234989"/>
    </source>
</evidence>
<keyword evidence="2" id="KW-1185">Reference proteome</keyword>
<dbReference type="SUPFAM" id="SSF56672">
    <property type="entry name" value="DNA/RNA polymerases"/>
    <property type="match status" value="1"/>
</dbReference>
<dbReference type="CDD" id="cd09272">
    <property type="entry name" value="RNase_HI_RT_Ty1"/>
    <property type="match status" value="1"/>
</dbReference>
<protein>
    <submittedName>
        <fullName evidence="1">Uncharacterized protein</fullName>
    </submittedName>
</protein>
<name>A0AAF0ZGB1_SOLVR</name>
<reference evidence="1" key="1">
    <citation type="submission" date="2023-08" db="EMBL/GenBank/DDBJ databases">
        <title>A de novo genome assembly of Solanum verrucosum Schlechtendal, a Mexican diploid species geographically isolated from the other diploid A-genome species in potato relatives.</title>
        <authorList>
            <person name="Hosaka K."/>
        </authorList>
    </citation>
    <scope>NUCLEOTIDE SEQUENCE</scope>
    <source>
        <tissue evidence="1">Young leaves</tissue>
    </source>
</reference>
<dbReference type="PANTHER" id="PTHR11439:SF499">
    <property type="entry name" value="PPC DOMAIN-CONTAINING PROTEIN"/>
    <property type="match status" value="1"/>
</dbReference>
<dbReference type="PANTHER" id="PTHR11439">
    <property type="entry name" value="GAG-POL-RELATED RETROTRANSPOSON"/>
    <property type="match status" value="1"/>
</dbReference>
<evidence type="ECO:0000313" key="1">
    <source>
        <dbReference type="EMBL" id="WMV38165.1"/>
    </source>
</evidence>
<accession>A0AAF0ZGB1</accession>
<dbReference type="InterPro" id="IPR043502">
    <property type="entry name" value="DNA/RNA_pol_sf"/>
</dbReference>
<gene>
    <name evidence="1" type="ORF">MTR67_031550</name>
</gene>
<dbReference type="AlphaFoldDB" id="A0AAF0ZGB1"/>
<organism evidence="1 2">
    <name type="scientific">Solanum verrucosum</name>
    <dbReference type="NCBI Taxonomy" id="315347"/>
    <lineage>
        <taxon>Eukaryota</taxon>
        <taxon>Viridiplantae</taxon>
        <taxon>Streptophyta</taxon>
        <taxon>Embryophyta</taxon>
        <taxon>Tracheophyta</taxon>
        <taxon>Spermatophyta</taxon>
        <taxon>Magnoliopsida</taxon>
        <taxon>eudicotyledons</taxon>
        <taxon>Gunneridae</taxon>
        <taxon>Pentapetalae</taxon>
        <taxon>asterids</taxon>
        <taxon>lamiids</taxon>
        <taxon>Solanales</taxon>
        <taxon>Solanaceae</taxon>
        <taxon>Solanoideae</taxon>
        <taxon>Solaneae</taxon>
        <taxon>Solanum</taxon>
    </lineage>
</organism>
<dbReference type="EMBL" id="CP133618">
    <property type="protein sequence ID" value="WMV38165.1"/>
    <property type="molecule type" value="Genomic_DNA"/>
</dbReference>
<sequence length="150" mass="17002">MTKPDITYTVQVLSQFMHKPKESHMLVAIRVIRYIKNAPGLGLFMSSTTSHQLFSYCDSDWVACPQSRKSVTGYMIKFGSSLISWKSKKQETISRSSTEAEFRSMASTVAELSWLTGMFKELGVSIVQPIDLHYDSKVVIQITTNPIFHE</sequence>